<name>A0AAD7UQ44_9STRA</name>
<dbReference type="InterPro" id="IPR002641">
    <property type="entry name" value="PNPLA_dom"/>
</dbReference>
<dbReference type="Pfam" id="PF01734">
    <property type="entry name" value="Patatin"/>
    <property type="match status" value="1"/>
</dbReference>
<comment type="caution">
    <text evidence="3">The sequence shown here is derived from an EMBL/GenBank/DDBJ whole genome shotgun (WGS) entry which is preliminary data.</text>
</comment>
<dbReference type="EMBL" id="JAQMWT010000036">
    <property type="protein sequence ID" value="KAJ8613156.1"/>
    <property type="molecule type" value="Genomic_DNA"/>
</dbReference>
<dbReference type="SUPFAM" id="SSF52151">
    <property type="entry name" value="FabD/lysophospholipase-like"/>
    <property type="match status" value="1"/>
</dbReference>
<accession>A0AAD7UQ44</accession>
<dbReference type="Proteomes" id="UP001230188">
    <property type="component" value="Unassembled WGS sequence"/>
</dbReference>
<evidence type="ECO:0000256" key="1">
    <source>
        <dbReference type="ARBA" id="ARBA00023098"/>
    </source>
</evidence>
<dbReference type="GO" id="GO:0019433">
    <property type="term" value="P:triglyceride catabolic process"/>
    <property type="evidence" value="ECO:0007669"/>
    <property type="project" value="TreeGrafter"/>
</dbReference>
<protein>
    <recommendedName>
        <fullName evidence="2">PNPLA domain-containing protein</fullName>
    </recommendedName>
</protein>
<dbReference type="AlphaFoldDB" id="A0AAD7UQ44"/>
<dbReference type="InterPro" id="IPR033562">
    <property type="entry name" value="PLPL"/>
</dbReference>
<reference evidence="3" key="1">
    <citation type="submission" date="2023-01" db="EMBL/GenBank/DDBJ databases">
        <title>Metagenome sequencing of chrysophaentin producing Chrysophaeum taylorii.</title>
        <authorList>
            <person name="Davison J."/>
            <person name="Bewley C."/>
        </authorList>
    </citation>
    <scope>NUCLEOTIDE SEQUENCE</scope>
    <source>
        <strain evidence="3">NIES-1699</strain>
    </source>
</reference>
<dbReference type="GO" id="GO:0005737">
    <property type="term" value="C:cytoplasm"/>
    <property type="evidence" value="ECO:0007669"/>
    <property type="project" value="TreeGrafter"/>
</dbReference>
<feature type="domain" description="PNPLA" evidence="2">
    <location>
        <begin position="31"/>
        <end position="119"/>
    </location>
</feature>
<proteinExistence type="predicted"/>
<dbReference type="GO" id="GO:0005811">
    <property type="term" value="C:lipid droplet"/>
    <property type="evidence" value="ECO:0007669"/>
    <property type="project" value="TreeGrafter"/>
</dbReference>
<dbReference type="PANTHER" id="PTHR12406">
    <property type="entry name" value="CALCIUM-INDEPENDENT PHOSPHOLIPASE A2 IPLA2 -RELATED"/>
    <property type="match status" value="1"/>
</dbReference>
<dbReference type="InterPro" id="IPR016035">
    <property type="entry name" value="Acyl_Trfase/lysoPLipase"/>
</dbReference>
<dbReference type="GO" id="GO:0004806">
    <property type="term" value="F:triacylglycerol lipase activity"/>
    <property type="evidence" value="ECO:0007669"/>
    <property type="project" value="TreeGrafter"/>
</dbReference>
<dbReference type="PANTHER" id="PTHR12406:SF7">
    <property type="entry name" value="PATATIN-LIKE PHOSPHOLIPASE DOMAIN-CONTAINING PROTEIN 4"/>
    <property type="match status" value="1"/>
</dbReference>
<organism evidence="3 4">
    <name type="scientific">Chrysophaeum taylorii</name>
    <dbReference type="NCBI Taxonomy" id="2483200"/>
    <lineage>
        <taxon>Eukaryota</taxon>
        <taxon>Sar</taxon>
        <taxon>Stramenopiles</taxon>
        <taxon>Ochrophyta</taxon>
        <taxon>Pelagophyceae</taxon>
        <taxon>Pelagomonadales</taxon>
        <taxon>Pelagomonadaceae</taxon>
        <taxon>Chrysophaeum</taxon>
    </lineage>
</organism>
<dbReference type="GO" id="GO:0055088">
    <property type="term" value="P:lipid homeostasis"/>
    <property type="evidence" value="ECO:0007669"/>
    <property type="project" value="TreeGrafter"/>
</dbReference>
<dbReference type="GO" id="GO:0016020">
    <property type="term" value="C:membrane"/>
    <property type="evidence" value="ECO:0007669"/>
    <property type="project" value="TreeGrafter"/>
</dbReference>
<evidence type="ECO:0000313" key="3">
    <source>
        <dbReference type="EMBL" id="KAJ8613156.1"/>
    </source>
</evidence>
<evidence type="ECO:0000259" key="2">
    <source>
        <dbReference type="Pfam" id="PF01734"/>
    </source>
</evidence>
<sequence length="212" mass="22759">MGLQETGSPSVDTALSAAIRVNAYCRERGTARFNLRAPLEKELSELLDDDAATRLNERDGDVGIAVTRFAPLPRGELVTTFSDADDVRTALLASSCIPFYFGRSPFVSFRRLPTIDGFFAVPRQYFGAPPALNASVTVRISPFEASRVGLVGEAISPQRGEGPPLGDLVACALGSPPVGDDFLLYLFQQGRRDAASWLETSSKKCNGGEVLS</sequence>
<gene>
    <name evidence="3" type="ORF">CTAYLR_004818</name>
</gene>
<evidence type="ECO:0000313" key="4">
    <source>
        <dbReference type="Proteomes" id="UP001230188"/>
    </source>
</evidence>
<keyword evidence="4" id="KW-1185">Reference proteome</keyword>
<keyword evidence="1" id="KW-0443">Lipid metabolism</keyword>